<evidence type="ECO:0000313" key="2">
    <source>
        <dbReference type="Proteomes" id="UP001491552"/>
    </source>
</evidence>
<keyword evidence="2" id="KW-1185">Reference proteome</keyword>
<proteinExistence type="predicted"/>
<accession>A0ABV1GAC8</accession>
<organism evidence="1 2">
    <name type="scientific">Faecousia intestinalis</name>
    <dbReference type="NCBI Taxonomy" id="3133167"/>
    <lineage>
        <taxon>Bacteria</taxon>
        <taxon>Bacillati</taxon>
        <taxon>Bacillota</taxon>
        <taxon>Clostridia</taxon>
        <taxon>Eubacteriales</taxon>
        <taxon>Oscillospiraceae</taxon>
        <taxon>Faecousia</taxon>
    </lineage>
</organism>
<dbReference type="RefSeq" id="WP_349136997.1">
    <property type="nucleotide sequence ID" value="NZ_JBBMFF010000271.1"/>
</dbReference>
<dbReference type="EMBL" id="JBBMFF010000271">
    <property type="protein sequence ID" value="MEQ2512368.1"/>
    <property type="molecule type" value="Genomic_DNA"/>
</dbReference>
<name>A0ABV1GAC8_9FIRM</name>
<evidence type="ECO:0000313" key="1">
    <source>
        <dbReference type="EMBL" id="MEQ2512368.1"/>
    </source>
</evidence>
<comment type="caution">
    <text evidence="1">The sequence shown here is derived from an EMBL/GenBank/DDBJ whole genome shotgun (WGS) entry which is preliminary data.</text>
</comment>
<dbReference type="Proteomes" id="UP001491552">
    <property type="component" value="Unassembled WGS sequence"/>
</dbReference>
<protein>
    <submittedName>
        <fullName evidence="1">Uncharacterized protein</fullName>
    </submittedName>
</protein>
<gene>
    <name evidence="1" type="ORF">WMO66_14150</name>
</gene>
<reference evidence="1 2" key="1">
    <citation type="submission" date="2024-03" db="EMBL/GenBank/DDBJ databases">
        <title>Human intestinal bacterial collection.</title>
        <authorList>
            <person name="Pauvert C."/>
            <person name="Hitch T.C.A."/>
            <person name="Clavel T."/>
        </authorList>
    </citation>
    <scope>NUCLEOTIDE SEQUENCE [LARGE SCALE GENOMIC DNA]</scope>
    <source>
        <strain evidence="1 2">CLA-AA-H192</strain>
    </source>
</reference>
<sequence length="97" mass="11107">MILEGCQGKPRTPEILEKVCPQCGSEIELFTCDTQAVCEHCGFVVYNDTLSCVQWCKYARQCVGDAMYEQMMAIAERQKANRKLRKSEDNTHDQTDH</sequence>